<reference evidence="3 4" key="1">
    <citation type="journal article" date="2016" name="Nat. Commun.">
        <title>Thousands of microbial genomes shed light on interconnected biogeochemical processes in an aquifer system.</title>
        <authorList>
            <person name="Anantharaman K."/>
            <person name="Brown C.T."/>
            <person name="Hug L.A."/>
            <person name="Sharon I."/>
            <person name="Castelle C.J."/>
            <person name="Probst A.J."/>
            <person name="Thomas B.C."/>
            <person name="Singh A."/>
            <person name="Wilkins M.J."/>
            <person name="Karaoz U."/>
            <person name="Brodie E.L."/>
            <person name="Williams K.H."/>
            <person name="Hubbard S.S."/>
            <person name="Banfield J.F."/>
        </authorList>
    </citation>
    <scope>NUCLEOTIDE SEQUENCE [LARGE SCALE GENOMIC DNA]</scope>
</reference>
<dbReference type="PROSITE" id="PS50975">
    <property type="entry name" value="ATP_GRASP"/>
    <property type="match status" value="1"/>
</dbReference>
<dbReference type="SUPFAM" id="SSF56059">
    <property type="entry name" value="Glutathione synthetase ATP-binding domain-like"/>
    <property type="match status" value="1"/>
</dbReference>
<evidence type="ECO:0000256" key="1">
    <source>
        <dbReference type="PROSITE-ProRule" id="PRU00409"/>
    </source>
</evidence>
<feature type="domain" description="ATP-grasp" evidence="2">
    <location>
        <begin position="150"/>
        <end position="367"/>
    </location>
</feature>
<organism evidence="3 4">
    <name type="scientific">Candidatus Kaiserbacteria bacterium RIFCSPHIGHO2_02_FULL_55_25</name>
    <dbReference type="NCBI Taxonomy" id="1798498"/>
    <lineage>
        <taxon>Bacteria</taxon>
        <taxon>Candidatus Kaiseribacteriota</taxon>
    </lineage>
</organism>
<proteinExistence type="predicted"/>
<dbReference type="Gene3D" id="3.30.470.20">
    <property type="entry name" value="ATP-grasp fold, B domain"/>
    <property type="match status" value="1"/>
</dbReference>
<accession>A0A1F6E589</accession>
<protein>
    <recommendedName>
        <fullName evidence="2">ATP-grasp domain-containing protein</fullName>
    </recommendedName>
</protein>
<evidence type="ECO:0000259" key="2">
    <source>
        <dbReference type="PROSITE" id="PS50975"/>
    </source>
</evidence>
<dbReference type="GO" id="GO:0005524">
    <property type="term" value="F:ATP binding"/>
    <property type="evidence" value="ECO:0007669"/>
    <property type="project" value="UniProtKB-UniRule"/>
</dbReference>
<keyword evidence="1" id="KW-0067">ATP-binding</keyword>
<evidence type="ECO:0000313" key="3">
    <source>
        <dbReference type="EMBL" id="OGG68828.1"/>
    </source>
</evidence>
<dbReference type="InterPro" id="IPR011761">
    <property type="entry name" value="ATP-grasp"/>
</dbReference>
<comment type="caution">
    <text evidence="3">The sequence shown here is derived from an EMBL/GenBank/DDBJ whole genome shotgun (WGS) entry which is preliminary data.</text>
</comment>
<dbReference type="EMBL" id="MFLL01000027">
    <property type="protein sequence ID" value="OGG68828.1"/>
    <property type="molecule type" value="Genomic_DNA"/>
</dbReference>
<dbReference type="GO" id="GO:0046872">
    <property type="term" value="F:metal ion binding"/>
    <property type="evidence" value="ECO:0007669"/>
    <property type="project" value="InterPro"/>
</dbReference>
<dbReference type="AlphaFoldDB" id="A0A1F6E589"/>
<evidence type="ECO:0000313" key="4">
    <source>
        <dbReference type="Proteomes" id="UP000176914"/>
    </source>
</evidence>
<sequence>MRLALRDSQDVYNLLNHATIWHRLGVAEEVGHSALYLPYCSVLRQKPEVGADRVQALIEEFAMLYGMSGISRSIMPGNGQDHFEIIETIRKLNPIYQHLLFEGYEIASEQENASVHRDLARRARERGYMVTISSGSTVDRWNAKPYFRDRVVKALGHGAVPPGVHLDSPQHSEEIIQAIQNLFKTDAERVVVKISGSGGKGNTILTRGEDVQSASKEIYSRLLAKNEKWVAVEAWIPWQTTGCCSFFLADNHAPIPMTLVEQVLSPISAGFIGSKSLVNITSADQQAINDLTARIVNMALVEGIRGFCGVDFIISLPGRTKNELLLPSGLALRYIEATPRIGAHNQEMKALSMIATREGAAVDDFVHVRVCNNPIPGTTSRGDLYSWFAQALRDLAEPLTEQFIDYDTVHFLLDCNFGQDLRTRYDAIMFVCRRGRAEVKLRAAFSHLQSLGVLQT</sequence>
<gene>
    <name evidence="3" type="ORF">A3C20_00460</name>
</gene>
<keyword evidence="1" id="KW-0547">Nucleotide-binding</keyword>
<dbReference type="Proteomes" id="UP000176914">
    <property type="component" value="Unassembled WGS sequence"/>
</dbReference>
<name>A0A1F6E589_9BACT</name>